<dbReference type="EMBL" id="LRQE01000025">
    <property type="protein sequence ID" value="KXA30423.1"/>
    <property type="molecule type" value="Genomic_DNA"/>
</dbReference>
<dbReference type="PATRIC" id="fig|54005.3.peg.871"/>
<reference evidence="2 3" key="1">
    <citation type="submission" date="2016-01" db="EMBL/GenBank/DDBJ databases">
        <authorList>
            <person name="Oliw E.H."/>
        </authorList>
    </citation>
    <scope>NUCLEOTIDE SEQUENCE [LARGE SCALE GENOMIC DNA]</scope>
    <source>
        <strain evidence="2 3">CMW7756A</strain>
    </source>
</reference>
<feature type="transmembrane region" description="Helical" evidence="1">
    <location>
        <begin position="66"/>
        <end position="85"/>
    </location>
</feature>
<dbReference type="AlphaFoldDB" id="A0A133PP86"/>
<organism evidence="2">
    <name type="scientific">Peptoniphilus harei</name>
    <dbReference type="NCBI Taxonomy" id="54005"/>
    <lineage>
        <taxon>Bacteria</taxon>
        <taxon>Bacillati</taxon>
        <taxon>Bacillota</taxon>
        <taxon>Tissierellia</taxon>
        <taxon>Tissierellales</taxon>
        <taxon>Peptoniphilaceae</taxon>
        <taxon>Peptoniphilus</taxon>
    </lineage>
</organism>
<keyword evidence="1" id="KW-0472">Membrane</keyword>
<name>A0A133PP86_9FIRM</name>
<protein>
    <submittedName>
        <fullName evidence="2">Uncharacterized protein</fullName>
    </submittedName>
</protein>
<sequence>MEKVGTKQLLIYIITIIIYLILVYLLNKRTNKKRTMYGISLLSLILFVSLKFFGRKYNIYFLGSDKFINSYLNLMCIIINIPILYGGYKTINFYVNKKITKENQALIIKSILIIVLLFLVYISYTWWEIVYCFLF</sequence>
<gene>
    <name evidence="2" type="ORF">HMPREF3229_00886</name>
</gene>
<accession>A0A133PP86</accession>
<keyword evidence="1" id="KW-1133">Transmembrane helix</keyword>
<keyword evidence="1" id="KW-0812">Transmembrane</keyword>
<evidence type="ECO:0000313" key="3">
    <source>
        <dbReference type="Proteomes" id="UP000070174"/>
    </source>
</evidence>
<evidence type="ECO:0000256" key="1">
    <source>
        <dbReference type="SAM" id="Phobius"/>
    </source>
</evidence>
<feature type="transmembrane region" description="Helical" evidence="1">
    <location>
        <begin position="6"/>
        <end position="25"/>
    </location>
</feature>
<feature type="transmembrane region" description="Helical" evidence="1">
    <location>
        <begin position="106"/>
        <end position="127"/>
    </location>
</feature>
<proteinExistence type="predicted"/>
<evidence type="ECO:0000313" key="2">
    <source>
        <dbReference type="EMBL" id="KXA30423.1"/>
    </source>
</evidence>
<comment type="caution">
    <text evidence="2">The sequence shown here is derived from an EMBL/GenBank/DDBJ whole genome shotgun (WGS) entry which is preliminary data.</text>
</comment>
<feature type="transmembrane region" description="Helical" evidence="1">
    <location>
        <begin position="37"/>
        <end position="54"/>
    </location>
</feature>
<dbReference type="Proteomes" id="UP000070174">
    <property type="component" value="Unassembled WGS sequence"/>
</dbReference>